<keyword evidence="2" id="KW-0812">Transmembrane</keyword>
<reference evidence="6" key="1">
    <citation type="submission" date="2015-01" db="EMBL/GenBank/DDBJ databases">
        <title>Transcriptome Assembly of Fopius arisanus.</title>
        <authorList>
            <person name="Geib S."/>
        </authorList>
    </citation>
    <scope>NUCLEOTIDE SEQUENCE</scope>
</reference>
<keyword evidence="3" id="KW-1133">Transmembrane helix</keyword>
<dbReference type="InterPro" id="IPR025754">
    <property type="entry name" value="TRC8_N_dom"/>
</dbReference>
<evidence type="ECO:0000313" key="6">
    <source>
        <dbReference type="EMBL" id="JAG78868.1"/>
    </source>
</evidence>
<keyword evidence="4" id="KW-0472">Membrane</keyword>
<dbReference type="AlphaFoldDB" id="A0A0C9RPK6"/>
<dbReference type="Pfam" id="PF13705">
    <property type="entry name" value="TRC8_N"/>
    <property type="match status" value="1"/>
</dbReference>
<evidence type="ECO:0000256" key="4">
    <source>
        <dbReference type="ARBA" id="ARBA00023136"/>
    </source>
</evidence>
<gene>
    <name evidence="6" type="primary">Trc8</name>
    <name evidence="6" type="ORF">g.54143</name>
</gene>
<sequence length="99" mass="11451">METIMRDRIMGFANVVMRVPPLFIIDELLRMSLGVPEDNVILLSNETLNNFKVESMQNTLVGSLVSPEPFFMQQFNINDYFYQTYVNTLMKFLACCLGE</sequence>
<evidence type="ECO:0000256" key="1">
    <source>
        <dbReference type="ARBA" id="ARBA00004141"/>
    </source>
</evidence>
<comment type="subcellular location">
    <subcellularLocation>
        <location evidence="1">Membrane</location>
        <topology evidence="1">Multi-pass membrane protein</topology>
    </subcellularLocation>
</comment>
<evidence type="ECO:0000256" key="3">
    <source>
        <dbReference type="ARBA" id="ARBA00022989"/>
    </source>
</evidence>
<accession>A0A0C9RPK6</accession>
<evidence type="ECO:0000259" key="5">
    <source>
        <dbReference type="Pfam" id="PF13705"/>
    </source>
</evidence>
<feature type="domain" description="TRC8-like N-terminal" evidence="5">
    <location>
        <begin position="12"/>
        <end position="98"/>
    </location>
</feature>
<name>A0A0C9RPK6_9HYME</name>
<evidence type="ECO:0000256" key="2">
    <source>
        <dbReference type="ARBA" id="ARBA00022692"/>
    </source>
</evidence>
<dbReference type="GO" id="GO:0016020">
    <property type="term" value="C:membrane"/>
    <property type="evidence" value="ECO:0007669"/>
    <property type="project" value="UniProtKB-SubCell"/>
</dbReference>
<protein>
    <submittedName>
        <fullName evidence="6">Trc8 protein</fullName>
    </submittedName>
</protein>
<organism evidence="6">
    <name type="scientific">Fopius arisanus</name>
    <dbReference type="NCBI Taxonomy" id="64838"/>
    <lineage>
        <taxon>Eukaryota</taxon>
        <taxon>Metazoa</taxon>
        <taxon>Ecdysozoa</taxon>
        <taxon>Arthropoda</taxon>
        <taxon>Hexapoda</taxon>
        <taxon>Insecta</taxon>
        <taxon>Pterygota</taxon>
        <taxon>Neoptera</taxon>
        <taxon>Endopterygota</taxon>
        <taxon>Hymenoptera</taxon>
        <taxon>Apocrita</taxon>
        <taxon>Ichneumonoidea</taxon>
        <taxon>Braconidae</taxon>
        <taxon>Opiinae</taxon>
        <taxon>Fopius</taxon>
    </lineage>
</organism>
<dbReference type="EMBL" id="GBYB01009101">
    <property type="protein sequence ID" value="JAG78868.1"/>
    <property type="molecule type" value="Transcribed_RNA"/>
</dbReference>
<proteinExistence type="predicted"/>